<accession>A0A420HHR5</accession>
<organism evidence="2 3">
    <name type="scientific">Erysiphe neolycopersici</name>
    <dbReference type="NCBI Taxonomy" id="212602"/>
    <lineage>
        <taxon>Eukaryota</taxon>
        <taxon>Fungi</taxon>
        <taxon>Dikarya</taxon>
        <taxon>Ascomycota</taxon>
        <taxon>Pezizomycotina</taxon>
        <taxon>Leotiomycetes</taxon>
        <taxon>Erysiphales</taxon>
        <taxon>Erysiphaceae</taxon>
        <taxon>Erysiphe</taxon>
    </lineage>
</organism>
<evidence type="ECO:0000313" key="3">
    <source>
        <dbReference type="Proteomes" id="UP000286134"/>
    </source>
</evidence>
<reference evidence="2 3" key="1">
    <citation type="journal article" date="2018" name="BMC Genomics">
        <title>Comparative genome analyses reveal sequence features reflecting distinct modes of host-adaptation between dicot and monocot powdery mildew.</title>
        <authorList>
            <person name="Wu Y."/>
            <person name="Ma X."/>
            <person name="Pan Z."/>
            <person name="Kale S.D."/>
            <person name="Song Y."/>
            <person name="King H."/>
            <person name="Zhang Q."/>
            <person name="Presley C."/>
            <person name="Deng X."/>
            <person name="Wei C.I."/>
            <person name="Xiao S."/>
        </authorList>
    </citation>
    <scope>NUCLEOTIDE SEQUENCE [LARGE SCALE GENOMIC DNA]</scope>
    <source>
        <strain evidence="2">UMSG2</strain>
    </source>
</reference>
<proteinExistence type="predicted"/>
<keyword evidence="3" id="KW-1185">Reference proteome</keyword>
<comment type="caution">
    <text evidence="2">The sequence shown here is derived from an EMBL/GenBank/DDBJ whole genome shotgun (WGS) entry which is preliminary data.</text>
</comment>
<dbReference type="AlphaFoldDB" id="A0A420HHR5"/>
<protein>
    <submittedName>
        <fullName evidence="2">Uncharacterized protein</fullName>
    </submittedName>
</protein>
<evidence type="ECO:0000256" key="1">
    <source>
        <dbReference type="SAM" id="MobiDB-lite"/>
    </source>
</evidence>
<feature type="compositionally biased region" description="Polar residues" evidence="1">
    <location>
        <begin position="74"/>
        <end position="83"/>
    </location>
</feature>
<dbReference type="EMBL" id="MCFK01007730">
    <property type="protein sequence ID" value="RKF57024.1"/>
    <property type="molecule type" value="Genomic_DNA"/>
</dbReference>
<gene>
    <name evidence="2" type="ORF">OnM2_077081</name>
</gene>
<dbReference type="Proteomes" id="UP000286134">
    <property type="component" value="Unassembled WGS sequence"/>
</dbReference>
<feature type="region of interest" description="Disordered" evidence="1">
    <location>
        <begin position="27"/>
        <end position="110"/>
    </location>
</feature>
<sequence>MEAPRNATPTRSIKIFGDYLGLNPELTTYYSDPNKADEDEPFTSSAHSNTHDASATSAKHLPTALKAPSISDLDYSNHNQDQHGNMILNYDDNPPPNEDPQKGLMVETLS</sequence>
<evidence type="ECO:0000313" key="2">
    <source>
        <dbReference type="EMBL" id="RKF57024.1"/>
    </source>
</evidence>
<feature type="compositionally biased region" description="Polar residues" evidence="1">
    <location>
        <begin position="42"/>
        <end position="57"/>
    </location>
</feature>
<name>A0A420HHR5_9PEZI</name>